<dbReference type="HOGENOM" id="CLU_2270113_0_0_1"/>
<protein>
    <submittedName>
        <fullName evidence="1">Uncharacterized protein</fullName>
    </submittedName>
</protein>
<evidence type="ECO:0000313" key="1">
    <source>
        <dbReference type="EMBL" id="KIJ57582.1"/>
    </source>
</evidence>
<feature type="non-terminal residue" evidence="1">
    <location>
        <position position="104"/>
    </location>
</feature>
<organism evidence="1 2">
    <name type="scientific">Hydnomerulius pinastri MD-312</name>
    <dbReference type="NCBI Taxonomy" id="994086"/>
    <lineage>
        <taxon>Eukaryota</taxon>
        <taxon>Fungi</taxon>
        <taxon>Dikarya</taxon>
        <taxon>Basidiomycota</taxon>
        <taxon>Agaricomycotina</taxon>
        <taxon>Agaricomycetes</taxon>
        <taxon>Agaricomycetidae</taxon>
        <taxon>Boletales</taxon>
        <taxon>Boletales incertae sedis</taxon>
        <taxon>Leucogyrophana</taxon>
    </lineage>
</organism>
<dbReference type="AlphaFoldDB" id="A0A0C2KJK1"/>
<dbReference type="Proteomes" id="UP000053820">
    <property type="component" value="Unassembled WGS sequence"/>
</dbReference>
<dbReference type="EMBL" id="KN840251">
    <property type="protein sequence ID" value="KIJ57582.1"/>
    <property type="molecule type" value="Genomic_DNA"/>
</dbReference>
<name>A0A0C2KJK1_9AGAM</name>
<evidence type="ECO:0000313" key="2">
    <source>
        <dbReference type="Proteomes" id="UP000053820"/>
    </source>
</evidence>
<reference evidence="1 2" key="1">
    <citation type="submission" date="2014-04" db="EMBL/GenBank/DDBJ databases">
        <title>Evolutionary Origins and Diversification of the Mycorrhizal Mutualists.</title>
        <authorList>
            <consortium name="DOE Joint Genome Institute"/>
            <consortium name="Mycorrhizal Genomics Consortium"/>
            <person name="Kohler A."/>
            <person name="Kuo A."/>
            <person name="Nagy L.G."/>
            <person name="Floudas D."/>
            <person name="Copeland A."/>
            <person name="Barry K.W."/>
            <person name="Cichocki N."/>
            <person name="Veneault-Fourrey C."/>
            <person name="LaButti K."/>
            <person name="Lindquist E.A."/>
            <person name="Lipzen A."/>
            <person name="Lundell T."/>
            <person name="Morin E."/>
            <person name="Murat C."/>
            <person name="Riley R."/>
            <person name="Ohm R."/>
            <person name="Sun H."/>
            <person name="Tunlid A."/>
            <person name="Henrissat B."/>
            <person name="Grigoriev I.V."/>
            <person name="Hibbett D.S."/>
            <person name="Martin F."/>
        </authorList>
    </citation>
    <scope>NUCLEOTIDE SEQUENCE [LARGE SCALE GENOMIC DNA]</scope>
    <source>
        <strain evidence="1 2">MD-312</strain>
    </source>
</reference>
<dbReference type="OrthoDB" id="10616680at2759"/>
<accession>A0A0C2KJK1</accession>
<sequence length="104" mass="10919">MFDLASLPAQAPLALVFQVLARGAAAAGRKVIRAVDLANTSDVGASLDVILGQLLQESGVLVEYFCAASTPEDADAKTSLLKYAHARSLTLESWNLGDDSENTL</sequence>
<proteinExistence type="predicted"/>
<gene>
    <name evidence="1" type="ORF">HYDPIDRAFT_34968</name>
</gene>
<keyword evidence="2" id="KW-1185">Reference proteome</keyword>